<feature type="compositionally biased region" description="Polar residues" evidence="2">
    <location>
        <begin position="20"/>
        <end position="29"/>
    </location>
</feature>
<evidence type="ECO:0000313" key="4">
    <source>
        <dbReference type="Proteomes" id="UP000259273"/>
    </source>
</evidence>
<accession>A0A3C1KMF4</accession>
<evidence type="ECO:0000313" key="3">
    <source>
        <dbReference type="EMBL" id="HAN27847.1"/>
    </source>
</evidence>
<reference evidence="3 4" key="1">
    <citation type="journal article" date="2018" name="Nat. Biotechnol.">
        <title>A standardized bacterial taxonomy based on genome phylogeny substantially revises the tree of life.</title>
        <authorList>
            <person name="Parks D.H."/>
            <person name="Chuvochina M."/>
            <person name="Waite D.W."/>
            <person name="Rinke C."/>
            <person name="Skarshewski A."/>
            <person name="Chaumeil P.A."/>
            <person name="Hugenholtz P."/>
        </authorList>
    </citation>
    <scope>NUCLEOTIDE SEQUENCE [LARGE SCALE GENOMIC DNA]</scope>
    <source>
        <strain evidence="3">UBA9158</strain>
    </source>
</reference>
<feature type="coiled-coil region" evidence="1">
    <location>
        <begin position="185"/>
        <end position="229"/>
    </location>
</feature>
<protein>
    <submittedName>
        <fullName evidence="3">Uncharacterized protein</fullName>
    </submittedName>
</protein>
<comment type="caution">
    <text evidence="3">The sequence shown here is derived from an EMBL/GenBank/DDBJ whole genome shotgun (WGS) entry which is preliminary data.</text>
</comment>
<keyword evidence="1" id="KW-0175">Coiled coil</keyword>
<evidence type="ECO:0000256" key="1">
    <source>
        <dbReference type="SAM" id="Coils"/>
    </source>
</evidence>
<dbReference type="Proteomes" id="UP000259273">
    <property type="component" value="Unassembled WGS sequence"/>
</dbReference>
<feature type="non-terminal residue" evidence="3">
    <location>
        <position position="1"/>
    </location>
</feature>
<name>A0A3C1KMF4_9GAMM</name>
<evidence type="ECO:0000256" key="2">
    <source>
        <dbReference type="SAM" id="MobiDB-lite"/>
    </source>
</evidence>
<gene>
    <name evidence="3" type="ORF">DCP75_09040</name>
</gene>
<feature type="region of interest" description="Disordered" evidence="2">
    <location>
        <begin position="1"/>
        <end position="31"/>
    </location>
</feature>
<sequence>KQPKTEPPLETTPLPEETRQAISSISLPNEPSDHHRLVRPWFAEHKRLQRERKKLIEQVDTYRWWRGGKEPVSDLTERDLYRFKITSALLSSAEAAGVKPQSAHIDGHIRFEVNGWEIKARVQEKMRRGLRPPAKDAPPWTAFLDHHQNGLGPSGFLRIAILTYLDAGRKREWVETGDVKIPDLMAEIVDRIASASEVLEAIKRKRAEQRQIQAERDRANAEAARLIQHERHRWEGFKEHARRWEEHARLLAFIDAIKARAELEPDASIDGRSITEWINWAEQKTAEMDPFQHGLGK</sequence>
<dbReference type="EMBL" id="DMND01000127">
    <property type="protein sequence ID" value="HAN27847.1"/>
    <property type="molecule type" value="Genomic_DNA"/>
</dbReference>
<feature type="non-terminal residue" evidence="3">
    <location>
        <position position="297"/>
    </location>
</feature>
<proteinExistence type="predicted"/>
<dbReference type="AlphaFoldDB" id="A0A3C1KMF4"/>
<organism evidence="3 4">
    <name type="scientific">Haliea salexigens</name>
    <dbReference type="NCBI Taxonomy" id="287487"/>
    <lineage>
        <taxon>Bacteria</taxon>
        <taxon>Pseudomonadati</taxon>
        <taxon>Pseudomonadota</taxon>
        <taxon>Gammaproteobacteria</taxon>
        <taxon>Cellvibrionales</taxon>
        <taxon>Halieaceae</taxon>
        <taxon>Haliea</taxon>
    </lineage>
</organism>